<name>A0A133KK07_BIFBI</name>
<evidence type="ECO:0000313" key="1">
    <source>
        <dbReference type="EMBL" id="KWZ79814.1"/>
    </source>
</evidence>
<protein>
    <submittedName>
        <fullName evidence="1">Uncharacterized protein</fullName>
    </submittedName>
</protein>
<dbReference type="Proteomes" id="UP000070092">
    <property type="component" value="Unassembled WGS sequence"/>
</dbReference>
<dbReference type="EMBL" id="LRPO01000061">
    <property type="protein sequence ID" value="KWZ79814.1"/>
    <property type="molecule type" value="Genomic_DNA"/>
</dbReference>
<gene>
    <name evidence="1" type="ORF">HMPREF3196_02161</name>
</gene>
<evidence type="ECO:0000313" key="2">
    <source>
        <dbReference type="Proteomes" id="UP000070092"/>
    </source>
</evidence>
<comment type="caution">
    <text evidence="1">The sequence shown here is derived from an EMBL/GenBank/DDBJ whole genome shotgun (WGS) entry which is preliminary data.</text>
</comment>
<organism evidence="1 2">
    <name type="scientific">Bifidobacterium bifidum</name>
    <dbReference type="NCBI Taxonomy" id="1681"/>
    <lineage>
        <taxon>Bacteria</taxon>
        <taxon>Bacillati</taxon>
        <taxon>Actinomycetota</taxon>
        <taxon>Actinomycetes</taxon>
        <taxon>Bifidobacteriales</taxon>
        <taxon>Bifidobacteriaceae</taxon>
        <taxon>Bifidobacterium</taxon>
    </lineage>
</organism>
<reference evidence="1 2" key="1">
    <citation type="submission" date="2016-01" db="EMBL/GenBank/DDBJ databases">
        <authorList>
            <person name="Oliw E.H."/>
        </authorList>
    </citation>
    <scope>NUCLEOTIDE SEQUENCE [LARGE SCALE GENOMIC DNA]</scope>
    <source>
        <strain evidence="1 2">MJR8628B</strain>
    </source>
</reference>
<sequence>MIRNILRGGESFSDTLDEVAWDSLLFRLIEGAKTEGFGRRNDFIQISARVSLADLTDDIHRLIISHKHGEFIKIAISVRLLTVTYISDLAITLMVTIQ</sequence>
<accession>A0A133KK07</accession>
<proteinExistence type="predicted"/>
<dbReference type="AlphaFoldDB" id="A0A133KK07"/>